<evidence type="ECO:0000256" key="2">
    <source>
        <dbReference type="ARBA" id="ARBA00009085"/>
    </source>
</evidence>
<keyword evidence="6" id="KW-0378">Hydrolase</keyword>
<feature type="domain" description="CHASE" evidence="10">
    <location>
        <begin position="444"/>
        <end position="525"/>
    </location>
</feature>
<evidence type="ECO:0000259" key="9">
    <source>
        <dbReference type="PROSITE" id="PS50235"/>
    </source>
</evidence>
<dbReference type="STRING" id="98765.A0A2R6NUK4"/>
<dbReference type="GO" id="GO:0004843">
    <property type="term" value="F:cysteine-type deubiquitinase activity"/>
    <property type="evidence" value="ECO:0007669"/>
    <property type="project" value="UniProtKB-EC"/>
</dbReference>
<evidence type="ECO:0000256" key="1">
    <source>
        <dbReference type="ARBA" id="ARBA00000707"/>
    </source>
</evidence>
<feature type="compositionally biased region" description="Polar residues" evidence="8">
    <location>
        <begin position="444"/>
        <end position="455"/>
    </location>
</feature>
<evidence type="ECO:0000256" key="3">
    <source>
        <dbReference type="ARBA" id="ARBA00012759"/>
    </source>
</evidence>
<evidence type="ECO:0000259" key="10">
    <source>
        <dbReference type="PROSITE" id="PS50839"/>
    </source>
</evidence>
<dbReference type="GO" id="GO:0016579">
    <property type="term" value="P:protein deubiquitination"/>
    <property type="evidence" value="ECO:0007669"/>
    <property type="project" value="InterPro"/>
</dbReference>
<dbReference type="GO" id="GO:0005829">
    <property type="term" value="C:cytosol"/>
    <property type="evidence" value="ECO:0007669"/>
    <property type="project" value="TreeGrafter"/>
</dbReference>
<evidence type="ECO:0000256" key="6">
    <source>
        <dbReference type="ARBA" id="ARBA00022801"/>
    </source>
</evidence>
<comment type="catalytic activity">
    <reaction evidence="1">
        <text>Thiol-dependent hydrolysis of ester, thioester, amide, peptide and isopeptide bonds formed by the C-terminal Gly of ubiquitin (a 76-residue protein attached to proteins as an intracellular targeting signal).</text>
        <dbReference type="EC" id="3.4.19.12"/>
    </reaction>
</comment>
<dbReference type="EC" id="3.4.19.12" evidence="3"/>
<evidence type="ECO:0000256" key="8">
    <source>
        <dbReference type="SAM" id="MobiDB-lite"/>
    </source>
</evidence>
<feature type="domain" description="USP" evidence="9">
    <location>
        <begin position="1"/>
        <end position="300"/>
    </location>
</feature>
<dbReference type="OrthoDB" id="2020758at2759"/>
<feature type="compositionally biased region" description="Polar residues" evidence="8">
    <location>
        <begin position="486"/>
        <end position="497"/>
    </location>
</feature>
<reference evidence="11 12" key="1">
    <citation type="submission" date="2018-02" db="EMBL/GenBank/DDBJ databases">
        <title>Genome sequence of the basidiomycete white-rot fungus Phlebia centrifuga.</title>
        <authorList>
            <person name="Granchi Z."/>
            <person name="Peng M."/>
            <person name="de Vries R.P."/>
            <person name="Hilden K."/>
            <person name="Makela M.R."/>
            <person name="Grigoriev I."/>
            <person name="Riley R."/>
        </authorList>
    </citation>
    <scope>NUCLEOTIDE SEQUENCE [LARGE SCALE GENOMIC DNA]</scope>
    <source>
        <strain evidence="11 12">FBCC195</strain>
    </source>
</reference>
<dbReference type="GO" id="GO:0006508">
    <property type="term" value="P:proteolysis"/>
    <property type="evidence" value="ECO:0007669"/>
    <property type="project" value="UniProtKB-KW"/>
</dbReference>
<dbReference type="InterPro" id="IPR001394">
    <property type="entry name" value="Peptidase_C19_UCH"/>
</dbReference>
<dbReference type="EMBL" id="MLYV02000823">
    <property type="protein sequence ID" value="PSR76948.1"/>
    <property type="molecule type" value="Genomic_DNA"/>
</dbReference>
<dbReference type="AlphaFoldDB" id="A0A2R6NUK4"/>
<dbReference type="PROSITE" id="PS50235">
    <property type="entry name" value="USP_3"/>
    <property type="match status" value="1"/>
</dbReference>
<dbReference type="Gene3D" id="3.90.70.10">
    <property type="entry name" value="Cysteine proteinases"/>
    <property type="match status" value="1"/>
</dbReference>
<evidence type="ECO:0000256" key="5">
    <source>
        <dbReference type="ARBA" id="ARBA00022786"/>
    </source>
</evidence>
<keyword evidence="7" id="KW-0788">Thiol protease</keyword>
<accession>A0A2R6NUK4</accession>
<comment type="similarity">
    <text evidence="2">Belongs to the peptidase C19 family.</text>
</comment>
<proteinExistence type="inferred from homology"/>
<name>A0A2R6NUK4_9APHY</name>
<feature type="region of interest" description="Disordered" evidence="8">
    <location>
        <begin position="441"/>
        <end position="525"/>
    </location>
</feature>
<dbReference type="InterPro" id="IPR050164">
    <property type="entry name" value="Peptidase_C19"/>
</dbReference>
<evidence type="ECO:0000313" key="11">
    <source>
        <dbReference type="EMBL" id="PSR76948.1"/>
    </source>
</evidence>
<dbReference type="PROSITE" id="PS00973">
    <property type="entry name" value="USP_2"/>
    <property type="match status" value="1"/>
</dbReference>
<evidence type="ECO:0000313" key="12">
    <source>
        <dbReference type="Proteomes" id="UP000186601"/>
    </source>
</evidence>
<dbReference type="InterPro" id="IPR006189">
    <property type="entry name" value="CHASE_dom"/>
</dbReference>
<feature type="compositionally biased region" description="Low complexity" evidence="8">
    <location>
        <begin position="460"/>
        <end position="485"/>
    </location>
</feature>
<dbReference type="GO" id="GO:0005634">
    <property type="term" value="C:nucleus"/>
    <property type="evidence" value="ECO:0007669"/>
    <property type="project" value="TreeGrafter"/>
</dbReference>
<dbReference type="SUPFAM" id="SSF54001">
    <property type="entry name" value="Cysteine proteinases"/>
    <property type="match status" value="1"/>
</dbReference>
<protein>
    <recommendedName>
        <fullName evidence="3">ubiquitinyl hydrolase 1</fullName>
        <ecNumber evidence="3">3.4.19.12</ecNumber>
    </recommendedName>
</protein>
<dbReference type="Proteomes" id="UP000186601">
    <property type="component" value="Unassembled WGS sequence"/>
</dbReference>
<dbReference type="InterPro" id="IPR018200">
    <property type="entry name" value="USP_CS"/>
</dbReference>
<feature type="region of interest" description="Disordered" evidence="8">
    <location>
        <begin position="311"/>
        <end position="331"/>
    </location>
</feature>
<comment type="caution">
    <text evidence="11">The sequence shown here is derived from an EMBL/GenBank/DDBJ whole genome shotgun (WGS) entry which is preliminary data.</text>
</comment>
<dbReference type="PANTHER" id="PTHR24006:SF888">
    <property type="entry name" value="UBIQUITIN CARBOXYL-TERMINAL HYDROLASE 30"/>
    <property type="match status" value="1"/>
</dbReference>
<evidence type="ECO:0000256" key="4">
    <source>
        <dbReference type="ARBA" id="ARBA00022670"/>
    </source>
</evidence>
<evidence type="ECO:0000256" key="7">
    <source>
        <dbReference type="ARBA" id="ARBA00022807"/>
    </source>
</evidence>
<keyword evidence="4" id="KW-0645">Protease</keyword>
<dbReference type="InterPro" id="IPR028889">
    <property type="entry name" value="USP"/>
</dbReference>
<gene>
    <name evidence="11" type="ORF">PHLCEN_2v8120</name>
</gene>
<organism evidence="11 12">
    <name type="scientific">Hermanssonia centrifuga</name>
    <dbReference type="NCBI Taxonomy" id="98765"/>
    <lineage>
        <taxon>Eukaryota</taxon>
        <taxon>Fungi</taxon>
        <taxon>Dikarya</taxon>
        <taxon>Basidiomycota</taxon>
        <taxon>Agaricomycotina</taxon>
        <taxon>Agaricomycetes</taxon>
        <taxon>Polyporales</taxon>
        <taxon>Meruliaceae</taxon>
        <taxon>Hermanssonia</taxon>
    </lineage>
</organism>
<dbReference type="PANTHER" id="PTHR24006">
    <property type="entry name" value="UBIQUITIN CARBOXYL-TERMINAL HYDROLASE"/>
    <property type="match status" value="1"/>
</dbReference>
<keyword evidence="12" id="KW-1185">Reference proteome</keyword>
<feature type="region of interest" description="Disordered" evidence="8">
    <location>
        <begin position="372"/>
        <end position="426"/>
    </location>
</feature>
<dbReference type="Pfam" id="PF00443">
    <property type="entry name" value="UCH"/>
    <property type="match status" value="1"/>
</dbReference>
<dbReference type="PROSITE" id="PS50839">
    <property type="entry name" value="CHASE"/>
    <property type="match status" value="1"/>
</dbReference>
<feature type="compositionally biased region" description="Low complexity" evidence="8">
    <location>
        <begin position="384"/>
        <end position="397"/>
    </location>
</feature>
<keyword evidence="5" id="KW-0833">Ubl conjugation pathway</keyword>
<sequence>MHFAFDNWQLAVPRQPGGCQLEDCLADYTKLEFLTDCICRKCSMVATYERLSQEADKLTEAIGADPDVSSSKRKRAREARRLAARVKAALDEGRIEEDIKGVKMEKVFSTTSTKQAMIARPPPVLALHLNRSVHYGHYAAKNTCQVLFPEILDLTRFTTSGKLSTVPLSPISAPPPPLPFNRSTTPTPATYATPRTIYRLSSVVCHYGQHSFGHYICYRRKPRPPSSGPRRYFPAKLACPLGCECEDCENYGPVRDDDYSAPSGSGRGWLRISDDSVRECGIESVMQEGSGVFMLYYEKVVQEGVYGASSPRCSEETLKPVPPEQRTVANGSCTSLLDGMKDEDEKMGLSVSLSSSPPKMFEPRIVRNVNAQRAKSPSVPPPTNAHASSSTSSQTHTRGFNPLEDLKPITNGGAHLPTPPSSPLLLHQQTTKYPLESKPMILTPESTTPASTQDAVQVDLSSSELPVRRSSLSRPRSRSRSLSPPQQARLQQPSPASSVRLKAPQPIYAASAEPISPPRTVGLRA</sequence>
<dbReference type="InterPro" id="IPR038765">
    <property type="entry name" value="Papain-like_cys_pep_sf"/>
</dbReference>